<keyword evidence="2" id="KW-1133">Transmembrane helix</keyword>
<organism evidence="3 4">
    <name type="scientific">Zhongshania arctica</name>
    <dbReference type="NCBI Taxonomy" id="3238302"/>
    <lineage>
        <taxon>Bacteria</taxon>
        <taxon>Pseudomonadati</taxon>
        <taxon>Pseudomonadota</taxon>
        <taxon>Gammaproteobacteria</taxon>
        <taxon>Cellvibrionales</taxon>
        <taxon>Spongiibacteraceae</taxon>
        <taxon>Zhongshania</taxon>
    </lineage>
</organism>
<feature type="region of interest" description="Disordered" evidence="1">
    <location>
        <begin position="27"/>
        <end position="54"/>
    </location>
</feature>
<dbReference type="EMBL" id="JBFRYB010000001">
    <property type="protein sequence ID" value="MEX1664906.1"/>
    <property type="molecule type" value="Genomic_DNA"/>
</dbReference>
<proteinExistence type="predicted"/>
<feature type="compositionally biased region" description="Basic and acidic residues" evidence="1">
    <location>
        <begin position="27"/>
        <end position="37"/>
    </location>
</feature>
<feature type="transmembrane region" description="Helical" evidence="2">
    <location>
        <begin position="136"/>
        <end position="155"/>
    </location>
</feature>
<evidence type="ECO:0000256" key="2">
    <source>
        <dbReference type="SAM" id="Phobius"/>
    </source>
</evidence>
<evidence type="ECO:0000313" key="3">
    <source>
        <dbReference type="EMBL" id="MEX1664906.1"/>
    </source>
</evidence>
<gene>
    <name evidence="3" type="ORF">AB4875_05360</name>
</gene>
<keyword evidence="2" id="KW-0812">Transmembrane</keyword>
<keyword evidence="2" id="KW-0472">Membrane</keyword>
<accession>A0ABV3TTG6</accession>
<dbReference type="Proteomes" id="UP001557484">
    <property type="component" value="Unassembled WGS sequence"/>
</dbReference>
<name>A0ABV3TTG6_9GAMM</name>
<comment type="caution">
    <text evidence="3">The sequence shown here is derived from an EMBL/GenBank/DDBJ whole genome shotgun (WGS) entry which is preliminary data.</text>
</comment>
<keyword evidence="4" id="KW-1185">Reference proteome</keyword>
<dbReference type="RefSeq" id="WP_368375025.1">
    <property type="nucleotide sequence ID" value="NZ_JBFRYB010000001.1"/>
</dbReference>
<protein>
    <submittedName>
        <fullName evidence="3">Uncharacterized protein</fullName>
    </submittedName>
</protein>
<sequence>MALFAIDGDVGCLFSLLTFFLGKQKESESPSEGETKACSRRKKHSDDQISRQRHSLRSHGYPIGVGYDKTPRILIVTNNVVITKTIETRANVPSAPLSTAASNGLSGKLFEPEASFFRGTLPAPLLAKRGGNRWRFLPSTVMQGALFLCLLYFWAKQKES</sequence>
<evidence type="ECO:0000313" key="4">
    <source>
        <dbReference type="Proteomes" id="UP001557484"/>
    </source>
</evidence>
<reference evidence="3 4" key="1">
    <citation type="journal article" date="2011" name="Int. J. Syst. Evol. Microbiol.">
        <title>Zhongshania antarctica gen. nov., sp. nov. and Zhongshania guokunii sp. nov., gammaproteobacteria respectively isolated from coastal attached (fast) ice and surface seawater of the Antarctic.</title>
        <authorList>
            <person name="Li H.J."/>
            <person name="Zhang X.Y."/>
            <person name="Chen C.X."/>
            <person name="Zhang Y.J."/>
            <person name="Gao Z.M."/>
            <person name="Yu Y."/>
            <person name="Chen X.L."/>
            <person name="Chen B."/>
            <person name="Zhang Y.Z."/>
        </authorList>
    </citation>
    <scope>NUCLEOTIDE SEQUENCE [LARGE SCALE GENOMIC DNA]</scope>
    <source>
        <strain evidence="3 4">R06B22</strain>
    </source>
</reference>
<evidence type="ECO:0000256" key="1">
    <source>
        <dbReference type="SAM" id="MobiDB-lite"/>
    </source>
</evidence>